<feature type="compositionally biased region" description="Acidic residues" evidence="7">
    <location>
        <begin position="1522"/>
        <end position="1536"/>
    </location>
</feature>
<dbReference type="SUPFAM" id="SSF50978">
    <property type="entry name" value="WD40 repeat-like"/>
    <property type="match status" value="1"/>
</dbReference>
<dbReference type="Gene3D" id="2.130.10.10">
    <property type="entry name" value="YVTN repeat-like/Quinoprotein amine dehydrogenase"/>
    <property type="match status" value="2"/>
</dbReference>
<feature type="compositionally biased region" description="Low complexity" evidence="7">
    <location>
        <begin position="1505"/>
        <end position="1521"/>
    </location>
</feature>
<dbReference type="Pfam" id="PF23385">
    <property type="entry name" value="Beta-prop_IFT140_2nd"/>
    <property type="match status" value="1"/>
</dbReference>
<feature type="compositionally biased region" description="Low complexity" evidence="7">
    <location>
        <begin position="342"/>
        <end position="354"/>
    </location>
</feature>
<evidence type="ECO:0000259" key="8">
    <source>
        <dbReference type="Pfam" id="PF23383"/>
    </source>
</evidence>
<dbReference type="InterPro" id="IPR015943">
    <property type="entry name" value="WD40/YVTN_repeat-like_dom_sf"/>
</dbReference>
<evidence type="ECO:0000259" key="11">
    <source>
        <dbReference type="Pfam" id="PF24762"/>
    </source>
</evidence>
<sequence length="1536" mass="170200">MTLYFDTKIEFLDLDAVSTISSWHPNEPLFAVASYSQERGGSVTIFADTGEPQRDVTYPVHATSQATALCWHPEKALLATGWEHGDIHVWFAGHREFASVSGPHKAAIVLLEFSEQGGRMVTADAMGLVTGWRCDGQYQFLTMFSHDLREVLLLICFRRTVESEVREEMASLAKAAVAGDENALDTLTNWRPRTAARGHSTVRDNHCFYACTQGGVVYYINQGGTCTEVMKGSAHQPSIVQMLWHPKKDAVICLLEDLTITLYLVESTGILTELDRVKLSGRGSGKQGAIAWAGNSLAIITGDLSVRIWDIERSDNYLLKMDLPSSSLLGVSSSLSSLGNATSSSNNNNNSTGNFFSPESSGDSNANNILPRKISKYAQLASSEIFTCLAYSTSNQTLCAATNLGNLYTWKRTVSCFVSAPEDAWQLGNISTLSRQGAVKSCTWGFNDLAKPCILVNCLSSVFMLKEQPLLAYHTRSLWAVQSSAKNIQLTHCSGRQCSVQAEFAVTALALNELSLVVSNGRSISSYSLQKVEKSLDEFDEILEASGAGSTASVKSSPSLNIRLMQTFAAECQALCLHNQNIFCLTASDIMVYSVGGVVLHRIVGNDIEGKIIGMDLTGCYLSVFTMNGFVKAYDVTRHDPKLLFPSKSGHEIFDDFGEFILVKCNSLGSHLALVIANSSFTPCATVYCWDFERNNLFEYDLENGKLEEQEDTSQSTGRSSKSSLAVRIFWDTEEPRLLAVEVKSMVMLTLKLSRQQPGPSHYVESQILVMFYSEKNAGKLNVLESQVLAAGTQLLNLCVPSVVCLQVNAVQEQPLQDFADLQQCDAATRRQVLNFSLHVAEGQMDLAFRCVRSIQSKVIWTNLAKMCVHTSRLDVAKVCMGHLEQARSVRALRMAMEDDDLEMEAKVAVLAIELGMLDEAKELYKRCKRYDLLNKLLQSTGQLDEALKVAETEDRIHLKHTYYQKAQALKESGDIKGAIECFEKTQNPVQNITQLLLENPLAMKRYIQSSSDPKLLKWWGQYVESSGDMDAALAVYSKAEDWFSQVKILCYLGKISKADAIARQSGDRAACYHLGRHYENVGKFQEAIMFYTRAQTFSNAIRICKENDFQEELWTVASSSRSRDKAIAAAYFEECGNFKHAVELYHRAGMLHKALEMAFESQQPEILEIIASELNADSDAELINRCADFFTSIEQHQKAVQLLAKSKHLERALSICVEKGVPVTEELADMLTPGKGDFEEATRMGILVQLGELLQQQGDYHSATKKFTQAGDKVRAMKSLLKSGNTDKIVFFATMSRQREIYIMAANYLQALDWQSDAGILKHIVSFYSKGQAYDSLANFYAICAQIEIEEYQDYEKALTAMQEAAKCLEKLSHAQHAYNNLQRTVADVKTILEMQQALSAGDNQSVIGACRSMLIKPEVPPIRHAHILAMLVRALVNAKQFPEAGRALKELAVKDNSWSASGLVDRALVQRVAKECDLDFDLIWNSGRMASSTATSMTAATTISMTTTTTTTSTNPTTSSDDEADDEEIREELH</sequence>
<feature type="domain" description="IF140 C-terminal TPR" evidence="10">
    <location>
        <begin position="1336"/>
        <end position="1453"/>
    </location>
</feature>
<dbReference type="InterPro" id="IPR056168">
    <property type="entry name" value="TPR_IF140/IFT172/WDR19"/>
</dbReference>
<feature type="region of interest" description="Disordered" evidence="7">
    <location>
        <begin position="1505"/>
        <end position="1536"/>
    </location>
</feature>
<dbReference type="FunFam" id="1.25.40.470:FF:000018">
    <property type="entry name" value="Reduced mechanoreceptor potential A"/>
    <property type="match status" value="1"/>
</dbReference>
<dbReference type="GO" id="GO:0005930">
    <property type="term" value="C:axoneme"/>
    <property type="evidence" value="ECO:0007669"/>
    <property type="project" value="TreeGrafter"/>
</dbReference>
<dbReference type="GO" id="GO:0036064">
    <property type="term" value="C:ciliary basal body"/>
    <property type="evidence" value="ECO:0007669"/>
    <property type="project" value="TreeGrafter"/>
</dbReference>
<comment type="subcellular location">
    <subcellularLocation>
        <location evidence="1">Cell projection</location>
        <location evidence="1">Cilium</location>
    </subcellularLocation>
</comment>
<feature type="region of interest" description="Disordered" evidence="7">
    <location>
        <begin position="342"/>
        <end position="363"/>
    </location>
</feature>
<keyword evidence="6" id="KW-0175">Coiled coil</keyword>
<keyword evidence="4" id="KW-0969">Cilium</keyword>
<evidence type="ECO:0000259" key="9">
    <source>
        <dbReference type="Pfam" id="PF23385"/>
    </source>
</evidence>
<dbReference type="Pfam" id="PF23383">
    <property type="entry name" value="Beta-prop_IFT140_1st"/>
    <property type="match status" value="1"/>
</dbReference>
<evidence type="ECO:0000256" key="4">
    <source>
        <dbReference type="ARBA" id="ARBA00023069"/>
    </source>
</evidence>
<evidence type="ECO:0000256" key="7">
    <source>
        <dbReference type="SAM" id="MobiDB-lite"/>
    </source>
</evidence>
<dbReference type="InterPro" id="IPR056155">
    <property type="entry name" value="Beta-prop_IFT140_2nd"/>
</dbReference>
<dbReference type="FunFam" id="2.130.10.10:FF:000839">
    <property type="entry name" value="Uncharacterized protein, isoform A"/>
    <property type="match status" value="1"/>
</dbReference>
<dbReference type="EMBL" id="JAJJHW010003363">
    <property type="protein sequence ID" value="KAH8360946.1"/>
    <property type="molecule type" value="Genomic_DNA"/>
</dbReference>
<feature type="coiled-coil region" evidence="6">
    <location>
        <begin position="1346"/>
        <end position="1373"/>
    </location>
</feature>
<dbReference type="PANTHER" id="PTHR15722:SF7">
    <property type="entry name" value="INTRAFLAGELLAR TRANSPORT PROTEIN 140 HOMOLOG"/>
    <property type="match status" value="1"/>
</dbReference>
<evidence type="ECO:0000256" key="5">
    <source>
        <dbReference type="ARBA" id="ARBA00023273"/>
    </source>
</evidence>
<keyword evidence="13" id="KW-1185">Reference proteome</keyword>
<name>A0AAD4JWM7_9MUSC</name>
<dbReference type="InterPro" id="IPR011990">
    <property type="entry name" value="TPR-like_helical_dom_sf"/>
</dbReference>
<evidence type="ECO:0000256" key="3">
    <source>
        <dbReference type="ARBA" id="ARBA00022737"/>
    </source>
</evidence>
<dbReference type="InterPro" id="IPR056156">
    <property type="entry name" value="TPR_IF140_C"/>
</dbReference>
<keyword evidence="3" id="KW-0677">Repeat</keyword>
<evidence type="ECO:0000313" key="13">
    <source>
        <dbReference type="Proteomes" id="UP001200034"/>
    </source>
</evidence>
<dbReference type="Gene3D" id="1.25.40.470">
    <property type="match status" value="2"/>
</dbReference>
<dbReference type="SUPFAM" id="SSF48452">
    <property type="entry name" value="TPR-like"/>
    <property type="match status" value="2"/>
</dbReference>
<accession>A0AAD4JWM7</accession>
<feature type="domain" description="IFT140 first beta-propeller" evidence="8">
    <location>
        <begin position="3"/>
        <end position="322"/>
    </location>
</feature>
<evidence type="ECO:0000256" key="6">
    <source>
        <dbReference type="SAM" id="Coils"/>
    </source>
</evidence>
<dbReference type="GO" id="GO:0035721">
    <property type="term" value="P:intraciliary retrograde transport"/>
    <property type="evidence" value="ECO:0007669"/>
    <property type="project" value="TreeGrafter"/>
</dbReference>
<evidence type="ECO:0008006" key="14">
    <source>
        <dbReference type="Google" id="ProtNLM"/>
    </source>
</evidence>
<feature type="domain" description="IF140/IFT172/WDR19 TPR" evidence="11">
    <location>
        <begin position="843"/>
        <end position="1328"/>
    </location>
</feature>
<dbReference type="InterPro" id="IPR056154">
    <property type="entry name" value="Beta-prop_IFT140_1st"/>
</dbReference>
<dbReference type="InterPro" id="IPR036322">
    <property type="entry name" value="WD40_repeat_dom_sf"/>
</dbReference>
<dbReference type="FunFam" id="1.25.40.470:FF:000024">
    <property type="entry name" value="Reduced mechanoreceptor potential A"/>
    <property type="match status" value="1"/>
</dbReference>
<dbReference type="GO" id="GO:0030991">
    <property type="term" value="C:intraciliary transport particle A"/>
    <property type="evidence" value="ECO:0007669"/>
    <property type="project" value="TreeGrafter"/>
</dbReference>
<keyword evidence="2" id="KW-0853">WD repeat</keyword>
<dbReference type="Pfam" id="PF24762">
    <property type="entry name" value="TPR_IF140-IFT172"/>
    <property type="match status" value="1"/>
</dbReference>
<keyword evidence="5" id="KW-0966">Cell projection</keyword>
<dbReference type="PANTHER" id="PTHR15722">
    <property type="entry name" value="IFT140/172-RELATED"/>
    <property type="match status" value="1"/>
</dbReference>
<evidence type="ECO:0000256" key="1">
    <source>
        <dbReference type="ARBA" id="ARBA00004138"/>
    </source>
</evidence>
<evidence type="ECO:0000256" key="2">
    <source>
        <dbReference type="ARBA" id="ARBA00022574"/>
    </source>
</evidence>
<dbReference type="Proteomes" id="UP001200034">
    <property type="component" value="Unassembled WGS sequence"/>
</dbReference>
<evidence type="ECO:0000313" key="12">
    <source>
        <dbReference type="EMBL" id="KAH8360946.1"/>
    </source>
</evidence>
<evidence type="ECO:0000259" key="10">
    <source>
        <dbReference type="Pfam" id="PF24760"/>
    </source>
</evidence>
<reference evidence="12" key="1">
    <citation type="journal article" date="2021" name="Mol. Ecol. Resour.">
        <title>Phylogenomic analyses of the genus Drosophila reveals genomic signals of climate adaptation.</title>
        <authorList>
            <person name="Li F."/>
            <person name="Rane R.V."/>
            <person name="Luria V."/>
            <person name="Xiong Z."/>
            <person name="Chen J."/>
            <person name="Li Z."/>
            <person name="Catullo R.A."/>
            <person name="Griffin P.C."/>
            <person name="Schiffer M."/>
            <person name="Pearce S."/>
            <person name="Lee S.F."/>
            <person name="McElroy K."/>
            <person name="Stocker A."/>
            <person name="Shirriffs J."/>
            <person name="Cockerell F."/>
            <person name="Coppin C."/>
            <person name="Sgro C.M."/>
            <person name="Karger A."/>
            <person name="Cain J.W."/>
            <person name="Weber J.A."/>
            <person name="Santpere G."/>
            <person name="Kirschner M.W."/>
            <person name="Hoffmann A.A."/>
            <person name="Oakeshott J.G."/>
            <person name="Zhang G."/>
        </authorList>
    </citation>
    <scope>NUCLEOTIDE SEQUENCE</scope>
    <source>
        <strain evidence="12">BGI-SZ-2011g</strain>
    </source>
</reference>
<protein>
    <recommendedName>
        <fullName evidence="14">Intraflagellar transport protein 140 homolog</fullName>
    </recommendedName>
</protein>
<feature type="domain" description="IFT140 second beta-propeller" evidence="9">
    <location>
        <begin position="479"/>
        <end position="803"/>
    </location>
</feature>
<gene>
    <name evidence="12" type="ORF">KR093_000941</name>
</gene>
<dbReference type="Pfam" id="PF24760">
    <property type="entry name" value="TPR_IF140_C"/>
    <property type="match status" value="1"/>
</dbReference>
<comment type="caution">
    <text evidence="12">The sequence shown here is derived from an EMBL/GenBank/DDBJ whole genome shotgun (WGS) entry which is preliminary data.</text>
</comment>
<organism evidence="12 13">
    <name type="scientific">Drosophila rubida</name>
    <dbReference type="NCBI Taxonomy" id="30044"/>
    <lineage>
        <taxon>Eukaryota</taxon>
        <taxon>Metazoa</taxon>
        <taxon>Ecdysozoa</taxon>
        <taxon>Arthropoda</taxon>
        <taxon>Hexapoda</taxon>
        <taxon>Insecta</taxon>
        <taxon>Pterygota</taxon>
        <taxon>Neoptera</taxon>
        <taxon>Endopterygota</taxon>
        <taxon>Diptera</taxon>
        <taxon>Brachycera</taxon>
        <taxon>Muscomorpha</taxon>
        <taxon>Ephydroidea</taxon>
        <taxon>Drosophilidae</taxon>
        <taxon>Drosophila</taxon>
    </lineage>
</organism>
<proteinExistence type="predicted"/>